<keyword evidence="4" id="KW-1185">Reference proteome</keyword>
<organism evidence="3 4">
    <name type="scientific">Candida viswanathii</name>
    <dbReference type="NCBI Taxonomy" id="5486"/>
    <lineage>
        <taxon>Eukaryota</taxon>
        <taxon>Fungi</taxon>
        <taxon>Dikarya</taxon>
        <taxon>Ascomycota</taxon>
        <taxon>Saccharomycotina</taxon>
        <taxon>Pichiomycetes</taxon>
        <taxon>Debaryomycetaceae</taxon>
        <taxon>Candida/Lodderomyces clade</taxon>
        <taxon>Candida</taxon>
    </lineage>
</organism>
<dbReference type="GO" id="GO:0032543">
    <property type="term" value="P:mitochondrial translation"/>
    <property type="evidence" value="ECO:0007669"/>
    <property type="project" value="InterPro"/>
</dbReference>
<dbReference type="EMBL" id="QLNQ01000021">
    <property type="protein sequence ID" value="RCK64979.1"/>
    <property type="molecule type" value="Genomic_DNA"/>
</dbReference>
<protein>
    <submittedName>
        <fullName evidence="3">54S ribosomal protein L36, mitochondrial</fullName>
    </submittedName>
</protein>
<keyword evidence="3" id="KW-0687">Ribonucleoprotein</keyword>
<dbReference type="PANTHER" id="PTHR28174:SF1">
    <property type="entry name" value="LARGE RIBOSOMAL SUBUNIT PROTEIN BL31M"/>
    <property type="match status" value="1"/>
</dbReference>
<evidence type="ECO:0000313" key="4">
    <source>
        <dbReference type="Proteomes" id="UP000253472"/>
    </source>
</evidence>
<name>A0A367YHB7_9ASCO</name>
<feature type="domain" description="Ribosomal protein bL31m N-terminal" evidence="2">
    <location>
        <begin position="49"/>
        <end position="105"/>
    </location>
</feature>
<dbReference type="OrthoDB" id="5587740at2759"/>
<feature type="compositionally biased region" description="Basic and acidic residues" evidence="1">
    <location>
        <begin position="131"/>
        <end position="140"/>
    </location>
</feature>
<evidence type="ECO:0000256" key="1">
    <source>
        <dbReference type="SAM" id="MobiDB-lite"/>
    </source>
</evidence>
<dbReference type="STRING" id="5486.A0A367YHB7"/>
<dbReference type="PANTHER" id="PTHR28174">
    <property type="entry name" value="54S RIBOSOMAL PROTEIN L36, MITOCHONDRIAL"/>
    <property type="match status" value="1"/>
</dbReference>
<dbReference type="AlphaFoldDB" id="A0A367YHB7"/>
<sequence>MFPRTTQHLGKNVQLTLIRTKAAVTSKGSSKKKGIPSEFGASDVSLSGRRVMKKIKLGKARPAIFYQFDTLVELSDGSVVKRFSQAPKDEIRMLNDQRTSLLWNPHRDDLRSAESLIDTGKVGRFRARYGESFEEKDNEPTTKATEQELTPEEEEELRRLEQEKLKKKKDDLFALMGENAEEVVGGKLYDRKADRKRFK</sequence>
<proteinExistence type="predicted"/>
<evidence type="ECO:0000313" key="3">
    <source>
        <dbReference type="EMBL" id="RCK64979.1"/>
    </source>
</evidence>
<accession>A0A367YHB7</accession>
<keyword evidence="3" id="KW-0689">Ribosomal protein</keyword>
<feature type="region of interest" description="Disordered" evidence="1">
    <location>
        <begin position="131"/>
        <end position="158"/>
    </location>
</feature>
<comment type="caution">
    <text evidence="3">The sequence shown here is derived from an EMBL/GenBank/DDBJ whole genome shotgun (WGS) entry which is preliminary data.</text>
</comment>
<dbReference type="GO" id="GO:0005762">
    <property type="term" value="C:mitochondrial large ribosomal subunit"/>
    <property type="evidence" value="ECO:0007669"/>
    <property type="project" value="InterPro"/>
</dbReference>
<dbReference type="GO" id="GO:0003735">
    <property type="term" value="F:structural constituent of ribosome"/>
    <property type="evidence" value="ECO:0007669"/>
    <property type="project" value="InterPro"/>
</dbReference>
<gene>
    <name evidence="3" type="primary">MRPL36</name>
    <name evidence="3" type="ORF">Cantr_00916</name>
</gene>
<dbReference type="Gene3D" id="6.20.130.10">
    <property type="match status" value="1"/>
</dbReference>
<dbReference type="Proteomes" id="UP000253472">
    <property type="component" value="Unassembled WGS sequence"/>
</dbReference>
<evidence type="ECO:0000259" key="2">
    <source>
        <dbReference type="Pfam" id="PF21492"/>
    </source>
</evidence>
<dbReference type="InterPro" id="IPR034600">
    <property type="entry name" value="Ribosomal_bL31m"/>
</dbReference>
<reference evidence="3 4" key="1">
    <citation type="submission" date="2018-06" db="EMBL/GenBank/DDBJ databases">
        <title>Whole genome sequencing of Candida tropicalis (genome annotated by CSBL at Korea University).</title>
        <authorList>
            <person name="Ahn J."/>
        </authorList>
    </citation>
    <scope>NUCLEOTIDE SEQUENCE [LARGE SCALE GENOMIC DNA]</scope>
    <source>
        <strain evidence="3 4">ATCC 20962</strain>
    </source>
</reference>
<dbReference type="InterPro" id="IPR048874">
    <property type="entry name" value="Ribosomal_bL31m_N"/>
</dbReference>
<dbReference type="Pfam" id="PF21492">
    <property type="entry name" value="bL31_N"/>
    <property type="match status" value="1"/>
</dbReference>